<protein>
    <submittedName>
        <fullName evidence="2">Uncharacterized protein</fullName>
    </submittedName>
</protein>
<organism evidence="2 3">
    <name type="scientific">Willisornis vidua</name>
    <name type="common">Xingu scale-backed antbird</name>
    <dbReference type="NCBI Taxonomy" id="1566151"/>
    <lineage>
        <taxon>Eukaryota</taxon>
        <taxon>Metazoa</taxon>
        <taxon>Chordata</taxon>
        <taxon>Craniata</taxon>
        <taxon>Vertebrata</taxon>
        <taxon>Euteleostomi</taxon>
        <taxon>Archelosauria</taxon>
        <taxon>Archosauria</taxon>
        <taxon>Dinosauria</taxon>
        <taxon>Saurischia</taxon>
        <taxon>Theropoda</taxon>
        <taxon>Coelurosauria</taxon>
        <taxon>Aves</taxon>
        <taxon>Neognathae</taxon>
        <taxon>Neoaves</taxon>
        <taxon>Telluraves</taxon>
        <taxon>Australaves</taxon>
        <taxon>Passeriformes</taxon>
        <taxon>Thamnophilidae</taxon>
        <taxon>Willisornis</taxon>
    </lineage>
</organism>
<feature type="region of interest" description="Disordered" evidence="1">
    <location>
        <begin position="88"/>
        <end position="111"/>
    </location>
</feature>
<evidence type="ECO:0000313" key="3">
    <source>
        <dbReference type="Proteomes" id="UP001145742"/>
    </source>
</evidence>
<keyword evidence="3" id="KW-1185">Reference proteome</keyword>
<name>A0ABQ9CNI6_9PASS</name>
<reference evidence="2" key="1">
    <citation type="submission" date="2019-10" db="EMBL/GenBank/DDBJ databases">
        <authorList>
            <person name="Soares A.E.R."/>
            <person name="Aleixo A."/>
            <person name="Schneider P."/>
            <person name="Miyaki C.Y."/>
            <person name="Schneider M.P."/>
            <person name="Mello C."/>
            <person name="Vasconcelos A.T.R."/>
        </authorList>
    </citation>
    <scope>NUCLEOTIDE SEQUENCE</scope>
    <source>
        <tissue evidence="2">Muscle</tissue>
    </source>
</reference>
<gene>
    <name evidence="2" type="ORF">WISP_139004</name>
</gene>
<evidence type="ECO:0000313" key="2">
    <source>
        <dbReference type="EMBL" id="KAJ7405555.1"/>
    </source>
</evidence>
<dbReference type="EMBL" id="WHWB01034702">
    <property type="protein sequence ID" value="KAJ7405555.1"/>
    <property type="molecule type" value="Genomic_DNA"/>
</dbReference>
<sequence>MKLMELGFVLAAEQQMPASLPCAFAFTAFQTSGTKKSSLTLRCGEMDRDLSVSVGMEEHPPDAASQKLNTTEPVTAGKSLQDVRLKADAPGTKREVKDYITTSKGTDSATN</sequence>
<dbReference type="Proteomes" id="UP001145742">
    <property type="component" value="Unassembled WGS sequence"/>
</dbReference>
<evidence type="ECO:0000256" key="1">
    <source>
        <dbReference type="SAM" id="MobiDB-lite"/>
    </source>
</evidence>
<proteinExistence type="predicted"/>
<feature type="compositionally biased region" description="Polar residues" evidence="1">
    <location>
        <begin position="100"/>
        <end position="111"/>
    </location>
</feature>
<accession>A0ABQ9CNI6</accession>
<comment type="caution">
    <text evidence="2">The sequence shown here is derived from an EMBL/GenBank/DDBJ whole genome shotgun (WGS) entry which is preliminary data.</text>
</comment>
<feature type="compositionally biased region" description="Basic and acidic residues" evidence="1">
    <location>
        <begin position="88"/>
        <end position="98"/>
    </location>
</feature>